<dbReference type="Proteomes" id="UP000216074">
    <property type="component" value="Unassembled WGS sequence"/>
</dbReference>
<proteinExistence type="predicted"/>
<dbReference type="Gene3D" id="3.30.2310.20">
    <property type="entry name" value="RelE-like"/>
    <property type="match status" value="1"/>
</dbReference>
<evidence type="ECO:0000313" key="1">
    <source>
        <dbReference type="EMBL" id="OZG64186.1"/>
    </source>
</evidence>
<dbReference type="InterPro" id="IPR007711">
    <property type="entry name" value="HigB-1"/>
</dbReference>
<dbReference type="InterPro" id="IPR035093">
    <property type="entry name" value="RelE/ParE_toxin_dom_sf"/>
</dbReference>
<keyword evidence="2" id="KW-1185">Reference proteome</keyword>
<comment type="caution">
    <text evidence="1">The sequence shown here is derived from an EMBL/GenBank/DDBJ whole genome shotgun (WGS) entry which is preliminary data.</text>
</comment>
<dbReference type="PANTHER" id="PTHR40266">
    <property type="entry name" value="TOXIN HIGB-1"/>
    <property type="match status" value="1"/>
</dbReference>
<organism evidence="1 2">
    <name type="scientific">Bifidobacterium hapali</name>
    <dbReference type="NCBI Taxonomy" id="1630172"/>
    <lineage>
        <taxon>Bacteria</taxon>
        <taxon>Bacillati</taxon>
        <taxon>Actinomycetota</taxon>
        <taxon>Actinomycetes</taxon>
        <taxon>Bifidobacteriales</taxon>
        <taxon>Bifidobacteriaceae</taxon>
        <taxon>Bifidobacterium</taxon>
    </lineage>
</organism>
<name>A0A261FZL2_9BIFI</name>
<dbReference type="EMBL" id="MWWY01000025">
    <property type="protein sequence ID" value="OZG64186.1"/>
    <property type="molecule type" value="Genomic_DNA"/>
</dbReference>
<dbReference type="SUPFAM" id="SSF143011">
    <property type="entry name" value="RelE-like"/>
    <property type="match status" value="1"/>
</dbReference>
<dbReference type="AlphaFoldDB" id="A0A261FZL2"/>
<sequence length="95" mass="11490">METRTKELTDFLYGGRYPKGYPAGLERILMRKLQMLKAARELRDLRIPPGNRLEPLKGDLQGYWSIRVNQQWRLVFRWDEINREATDVYFDDYHN</sequence>
<dbReference type="PANTHER" id="PTHR40266:SF2">
    <property type="entry name" value="TOXIN HIGB-1"/>
    <property type="match status" value="1"/>
</dbReference>
<evidence type="ECO:0000313" key="2">
    <source>
        <dbReference type="Proteomes" id="UP000216074"/>
    </source>
</evidence>
<dbReference type="OrthoDB" id="9801102at2"/>
<gene>
    <name evidence="1" type="ORF">BHAP_1353</name>
</gene>
<protein>
    <submittedName>
        <fullName evidence="1">Toxin</fullName>
    </submittedName>
</protein>
<reference evidence="1 2" key="1">
    <citation type="journal article" date="2017" name="BMC Genomics">
        <title>Comparative genomic and phylogenomic analyses of the Bifidobacteriaceae family.</title>
        <authorList>
            <person name="Lugli G.A."/>
            <person name="Milani C."/>
            <person name="Turroni F."/>
            <person name="Duranti S."/>
            <person name="Mancabelli L."/>
            <person name="Mangifesta M."/>
            <person name="Ferrario C."/>
            <person name="Modesto M."/>
            <person name="Mattarelli P."/>
            <person name="Jiri K."/>
            <person name="van Sinderen D."/>
            <person name="Ventura M."/>
        </authorList>
    </citation>
    <scope>NUCLEOTIDE SEQUENCE [LARGE SCALE GENOMIC DNA]</scope>
    <source>
        <strain evidence="1 2">DSM 100202</strain>
    </source>
</reference>
<accession>A0A261FZL2</accession>
<dbReference type="Pfam" id="PF05015">
    <property type="entry name" value="HigB-like_toxin"/>
    <property type="match status" value="1"/>
</dbReference>
<dbReference type="RefSeq" id="WP_094729961.1">
    <property type="nucleotide sequence ID" value="NZ_MWWY01000025.1"/>
</dbReference>